<dbReference type="Proteomes" id="UP000192328">
    <property type="component" value="Unassembled WGS sequence"/>
</dbReference>
<sequence length="230" mass="25581">MKKVLCLIMVFALCFATVGYASEATPTDMKSNKKSSKRATPTDVSEDIDSVSIFGKEVNGNYENEFLGLGFKLKDWHLYSEQELAAVNQVSNDLISSKVEQDIGLADNLTIMMASAQDDKASINIVLRNMKEYVDAINTMGVDNVIASSLDASREMYTQVGFENVKVDGAKIGIENKDYAGTSVYYEVQGVPTYLKQIWLVRGDYVAYITITSMNEDTTDEIVKNLYHLK</sequence>
<keyword evidence="2" id="KW-1185">Reference proteome</keyword>
<gene>
    <name evidence="1" type="ORF">SAMN06297397_0204</name>
</gene>
<accession>A0AC61PHI9</accession>
<evidence type="ECO:0000313" key="2">
    <source>
        <dbReference type="Proteomes" id="UP000192328"/>
    </source>
</evidence>
<reference evidence="1" key="1">
    <citation type="submission" date="2017-04" db="EMBL/GenBank/DDBJ databases">
        <authorList>
            <person name="Varghese N."/>
            <person name="Submissions S."/>
        </authorList>
    </citation>
    <scope>NUCLEOTIDE SEQUENCE</scope>
    <source>
        <strain evidence="1">WTE2008</strain>
    </source>
</reference>
<comment type="caution">
    <text evidence="1">The sequence shown here is derived from an EMBL/GenBank/DDBJ whole genome shotgun (WGS) entry which is preliminary data.</text>
</comment>
<protein>
    <submittedName>
        <fullName evidence="1">Uncharacterized protein</fullName>
    </submittedName>
</protein>
<name>A0AC61PHI9_9FIRM</name>
<dbReference type="EMBL" id="FWXZ01000001">
    <property type="protein sequence ID" value="SMC35483.1"/>
    <property type="molecule type" value="Genomic_DNA"/>
</dbReference>
<organism evidence="1 2">
    <name type="scientific">Aristaeella lactis</name>
    <dbReference type="NCBI Taxonomy" id="3046383"/>
    <lineage>
        <taxon>Bacteria</taxon>
        <taxon>Bacillati</taxon>
        <taxon>Bacillota</taxon>
        <taxon>Clostridia</taxon>
        <taxon>Eubacteriales</taxon>
        <taxon>Aristaeellaceae</taxon>
        <taxon>Aristaeella</taxon>
    </lineage>
</organism>
<evidence type="ECO:0000313" key="1">
    <source>
        <dbReference type="EMBL" id="SMC35483.1"/>
    </source>
</evidence>
<proteinExistence type="predicted"/>